<dbReference type="PANTHER" id="PTHR11941:SF169">
    <property type="entry name" value="(7AS)-7A-METHYL-1,5-DIOXO-2,3,5,6,7,7A-HEXAHYDRO-1H-INDENE-CARBOXYL-COA HYDROLASE"/>
    <property type="match status" value="1"/>
</dbReference>
<accession>A0ABP4EEB8</accession>
<keyword evidence="3" id="KW-0456">Lyase</keyword>
<evidence type="ECO:0000256" key="4">
    <source>
        <dbReference type="RuleBase" id="RU003707"/>
    </source>
</evidence>
<reference evidence="6" key="1">
    <citation type="journal article" date="2019" name="Int. J. Syst. Evol. Microbiol.">
        <title>The Global Catalogue of Microorganisms (GCM) 10K type strain sequencing project: providing services to taxonomists for standard genome sequencing and annotation.</title>
        <authorList>
            <consortium name="The Broad Institute Genomics Platform"/>
            <consortium name="The Broad Institute Genome Sequencing Center for Infectious Disease"/>
            <person name="Wu L."/>
            <person name="Ma J."/>
        </authorList>
    </citation>
    <scope>NUCLEOTIDE SEQUENCE [LARGE SCALE GENOMIC DNA]</scope>
    <source>
        <strain evidence="6">JCM 13008</strain>
    </source>
</reference>
<dbReference type="PANTHER" id="PTHR11941">
    <property type="entry name" value="ENOYL-COA HYDRATASE-RELATED"/>
    <property type="match status" value="1"/>
</dbReference>
<dbReference type="CDD" id="cd06558">
    <property type="entry name" value="crotonase-like"/>
    <property type="match status" value="1"/>
</dbReference>
<sequence length="236" mass="25073">MRVLSLSRPERRNAIDQGLADELSAAFEALEADRSVRAVVLAGDGGYFSAGTDLTSTSPPRTEGGAYGFLARVRRKPLIAAVEGFAFGGGFECVLACDLVVASREARFGLPEVKRGLVANSGALFRAPARLPLNLATEMLLTGDPIGAERAHLHGLVNELAEPGQALDTALALAERIVVNSPDAVQQSLHAIAVEVAEREERGWELTRAADDENAGSPDRAEGVQAFFEKRAPNWA</sequence>
<protein>
    <submittedName>
        <fullName evidence="5">Crotonase/enoyl-CoA hydratase family protein</fullName>
    </submittedName>
</protein>
<comment type="caution">
    <text evidence="5">The sequence shown here is derived from an EMBL/GenBank/DDBJ whole genome shotgun (WGS) entry which is preliminary data.</text>
</comment>
<keyword evidence="6" id="KW-1185">Reference proteome</keyword>
<dbReference type="EMBL" id="BAAALG010000011">
    <property type="protein sequence ID" value="GAA1105557.1"/>
    <property type="molecule type" value="Genomic_DNA"/>
</dbReference>
<comment type="similarity">
    <text evidence="1 4">Belongs to the enoyl-CoA hydratase/isomerase family.</text>
</comment>
<evidence type="ECO:0000256" key="1">
    <source>
        <dbReference type="ARBA" id="ARBA00005254"/>
    </source>
</evidence>
<dbReference type="InterPro" id="IPR001753">
    <property type="entry name" value="Enoyl-CoA_hydra/iso"/>
</dbReference>
<dbReference type="Gene3D" id="3.90.226.10">
    <property type="entry name" value="2-enoyl-CoA Hydratase, Chain A, domain 1"/>
    <property type="match status" value="1"/>
</dbReference>
<proteinExistence type="inferred from homology"/>
<dbReference type="InterPro" id="IPR018376">
    <property type="entry name" value="Enoyl-CoA_hyd/isom_CS"/>
</dbReference>
<evidence type="ECO:0000256" key="2">
    <source>
        <dbReference type="ARBA" id="ARBA00023098"/>
    </source>
</evidence>
<dbReference type="InterPro" id="IPR029045">
    <property type="entry name" value="ClpP/crotonase-like_dom_sf"/>
</dbReference>
<name>A0ABP4EEB8_9ACTN</name>
<dbReference type="SUPFAM" id="SSF52096">
    <property type="entry name" value="ClpP/crotonase"/>
    <property type="match status" value="1"/>
</dbReference>
<gene>
    <name evidence="5" type="ORF">GCM10009668_26250</name>
</gene>
<dbReference type="PROSITE" id="PS00166">
    <property type="entry name" value="ENOYL_COA_HYDRATASE"/>
    <property type="match status" value="1"/>
</dbReference>
<evidence type="ECO:0000313" key="6">
    <source>
        <dbReference type="Proteomes" id="UP001501581"/>
    </source>
</evidence>
<organism evidence="5 6">
    <name type="scientific">Nocardioides dubius</name>
    <dbReference type="NCBI Taxonomy" id="317019"/>
    <lineage>
        <taxon>Bacteria</taxon>
        <taxon>Bacillati</taxon>
        <taxon>Actinomycetota</taxon>
        <taxon>Actinomycetes</taxon>
        <taxon>Propionibacteriales</taxon>
        <taxon>Nocardioidaceae</taxon>
        <taxon>Nocardioides</taxon>
    </lineage>
</organism>
<dbReference type="Pfam" id="PF00378">
    <property type="entry name" value="ECH_1"/>
    <property type="match status" value="1"/>
</dbReference>
<evidence type="ECO:0000256" key="3">
    <source>
        <dbReference type="ARBA" id="ARBA00023239"/>
    </source>
</evidence>
<dbReference type="Proteomes" id="UP001501581">
    <property type="component" value="Unassembled WGS sequence"/>
</dbReference>
<evidence type="ECO:0000313" key="5">
    <source>
        <dbReference type="EMBL" id="GAA1105557.1"/>
    </source>
</evidence>
<keyword evidence="2" id="KW-0443">Lipid metabolism</keyword>